<proteinExistence type="predicted"/>
<keyword evidence="4" id="KW-1185">Reference proteome</keyword>
<keyword evidence="1" id="KW-0732">Signal</keyword>
<accession>A0A0F5LNZ7</accession>
<dbReference type="EMBL" id="FQVC01000002">
    <property type="protein sequence ID" value="SHE63789.1"/>
    <property type="molecule type" value="Genomic_DNA"/>
</dbReference>
<dbReference type="AlphaFoldDB" id="A0A0F5LNZ7"/>
<sequence>MTSQMHSRKALSAIAAACLLTVALPAGTAMAQKVKTPRPATEAPAPAEFSIDIPTINAVDANVDEATLRDIFSGNIAGNAAALAGLDATSITIPSITLDYTTAAHGDGEPTTGTVTFSEIVLDNVSDGIAASITLSGIAMETAGDGTADMGTLSASQFNIGGVLGLYGLVDASSQTDLQTIYTDFSFEGGSLTAPDVSCTFGGMSAAEFKARPLRFSFVEIMALADEMEAAGDDISPELTGKALRMYADILTAFESSPVEFGGIDCEGTDDDGRPLTIALAGLSMAGMSPGIYPALSMDGLNISVEGDGEVSIGSFDFKQMDLSGPIAAIEAAPELIDAAWLEANARALIPAMAGFSFDDVVIDVPDPEVTDARIKATIGGFDLSLEEYLNGLPTAISMTGSNIVVDLPTDSEDQQVQQLLALGITSVDAGFGLAAAWDAEANAIDITDFSFSGVDLATVVLTGTIGNVTEALFGLDEDAALMAALGMVVQNLNVDVTDAGLADIVLASVAAEQGADPATLRPIFAGLAEGTVIGMLAGATEAKSVGAAINTFISGNARNLNINLEAKEKPGIGLMDFMAAEEDPSILIGKVKITATAE</sequence>
<organism evidence="2 4">
    <name type="scientific">Devosia limi DSM 17137</name>
    <dbReference type="NCBI Taxonomy" id="1121477"/>
    <lineage>
        <taxon>Bacteria</taxon>
        <taxon>Pseudomonadati</taxon>
        <taxon>Pseudomonadota</taxon>
        <taxon>Alphaproteobacteria</taxon>
        <taxon>Hyphomicrobiales</taxon>
        <taxon>Devosiaceae</taxon>
        <taxon>Devosia</taxon>
    </lineage>
</organism>
<reference evidence="3 5" key="2">
    <citation type="submission" date="2016-11" db="EMBL/GenBank/DDBJ databases">
        <authorList>
            <person name="Jaros S."/>
            <person name="Januszkiewicz K."/>
            <person name="Wedrychowicz H."/>
        </authorList>
    </citation>
    <scope>NUCLEOTIDE SEQUENCE [LARGE SCALE GENOMIC DNA]</scope>
    <source>
        <strain evidence="3 5">DSM 17137</strain>
    </source>
</reference>
<evidence type="ECO:0008006" key="6">
    <source>
        <dbReference type="Google" id="ProtNLM"/>
    </source>
</evidence>
<evidence type="ECO:0000313" key="4">
    <source>
        <dbReference type="Proteomes" id="UP000033608"/>
    </source>
</evidence>
<protein>
    <recommendedName>
        <fullName evidence="6">Choice-of-anchor G family protein</fullName>
    </recommendedName>
</protein>
<dbReference type="PATRIC" id="fig|1121477.3.peg.3651"/>
<dbReference type="RefSeq" id="WP_046135590.1">
    <property type="nucleotide sequence ID" value="NZ_FQVC01000002.1"/>
</dbReference>
<feature type="chain" id="PRO_5015038255" description="Choice-of-anchor G family protein" evidence="1">
    <location>
        <begin position="32"/>
        <end position="599"/>
    </location>
</feature>
<evidence type="ECO:0000256" key="1">
    <source>
        <dbReference type="SAM" id="SignalP"/>
    </source>
</evidence>
<gene>
    <name evidence="3" type="ORF">SAMN02745223_00751</name>
    <name evidence="2" type="ORF">VW29_12490</name>
</gene>
<name>A0A0F5LNZ7_9HYPH</name>
<feature type="signal peptide" evidence="1">
    <location>
        <begin position="1"/>
        <end position="31"/>
    </location>
</feature>
<dbReference type="OrthoDB" id="7939533at2"/>
<evidence type="ECO:0000313" key="5">
    <source>
        <dbReference type="Proteomes" id="UP000184533"/>
    </source>
</evidence>
<evidence type="ECO:0000313" key="3">
    <source>
        <dbReference type="EMBL" id="SHE63789.1"/>
    </source>
</evidence>
<dbReference type="EMBL" id="LAJF01000084">
    <property type="protein sequence ID" value="KKB84071.1"/>
    <property type="molecule type" value="Genomic_DNA"/>
</dbReference>
<evidence type="ECO:0000313" key="2">
    <source>
        <dbReference type="EMBL" id="KKB84071.1"/>
    </source>
</evidence>
<dbReference type="Proteomes" id="UP000184533">
    <property type="component" value="Unassembled WGS sequence"/>
</dbReference>
<dbReference type="Proteomes" id="UP000033608">
    <property type="component" value="Unassembled WGS sequence"/>
</dbReference>
<reference evidence="2 4" key="1">
    <citation type="submission" date="2015-03" db="EMBL/GenBank/DDBJ databases">
        <authorList>
            <person name="Hassan Y.I."/>
            <person name="Lepp D."/>
            <person name="Zhou T."/>
        </authorList>
    </citation>
    <scope>NUCLEOTIDE SEQUENCE [LARGE SCALE GENOMIC DNA]</scope>
    <source>
        <strain evidence="2 4">DSM 17137</strain>
    </source>
</reference>